<keyword evidence="3" id="KW-0519">Myristate</keyword>
<evidence type="ECO:0000256" key="2">
    <source>
        <dbReference type="ARBA" id="ARBA00015736"/>
    </source>
</evidence>
<sequence>MGNSIEALSKEEISEVDWDSLSLDSLYFSLNPDLLQSEAARNLYKSACINSPRSGVVWILTKKLIDSFNEKLLPINLMLLLKHFFAFLYSEGIPYQFLFQDTSSKSQEAYNSSFHRLVPCMFYFKSHCKTVYVSVPQSPDYNKAIEQAHLLDTIKVHFQEVTDYLMSKNERIYLVDDSRKSIDIDSIYKHYTENSDEDSLKDPFKPQTKVFSIFKANIETAECDLTSPMNWFLNELVTKITLLNPLKDIQKIGTGIELLLTMMSSQLYYMDKPIERINYECFKASPVVDLLMNSQQSICQQFSWKLLEVIKHHWKSEKPSPGFLSVFYNTNSRENREQECLFLAPKYALALTILLQNYSRLENPFLIKNWNIEWEEITELLIENIDNSQFLLLFYNLLANNPSFHAHLVSKSEPERFLEPMVKFLYTETAFTVKCSLVLIIILLLSSDKIFLKFINSSIQLQQISWLQNYRIESMSLGSCLFLGILRKFRENLRSSKNEYLYVISSSCFYNIAESSTNLHELVCMDYLSLVKAVYNKYTNLKNNEKPPEDIQGCVEILNLLIEILAKILVFNYNSNPFLIYSILHQAELIENIKEANIINKNIDIIKGVIDFFLPKINSDENIILVIMSYSKTFKINREIELQTFDGALNVEFFEEKTKWEECMIPFIWADTSKFLSLPNKERILLFKCEDGL</sequence>
<dbReference type="Pfam" id="PF09742">
    <property type="entry name" value="Dymeclin"/>
    <property type="match status" value="1"/>
</dbReference>
<dbReference type="InterPro" id="IPR019142">
    <property type="entry name" value="Dymeclin"/>
</dbReference>
<evidence type="ECO:0000256" key="3">
    <source>
        <dbReference type="ARBA" id="ARBA00022707"/>
    </source>
</evidence>
<dbReference type="PANTHER" id="PTHR12895:SF9">
    <property type="entry name" value="DYMECLIN"/>
    <property type="match status" value="1"/>
</dbReference>
<evidence type="ECO:0000256" key="1">
    <source>
        <dbReference type="ARBA" id="ARBA00010603"/>
    </source>
</evidence>
<evidence type="ECO:0000313" key="6">
    <source>
        <dbReference type="Proteomes" id="UP001162131"/>
    </source>
</evidence>
<comment type="similarity">
    <text evidence="1">Belongs to the dymeclin family.</text>
</comment>
<keyword evidence="6" id="KW-1185">Reference proteome</keyword>
<dbReference type="EMBL" id="CAJZBQ010000040">
    <property type="protein sequence ID" value="CAG9326034.1"/>
    <property type="molecule type" value="Genomic_DNA"/>
</dbReference>
<protein>
    <recommendedName>
        <fullName evidence="2">Dymeclin</fullName>
    </recommendedName>
</protein>
<dbReference type="PANTHER" id="PTHR12895">
    <property type="entry name" value="DYMECLIN"/>
    <property type="match status" value="1"/>
</dbReference>
<evidence type="ECO:0000256" key="4">
    <source>
        <dbReference type="ARBA" id="ARBA00023288"/>
    </source>
</evidence>
<reference evidence="5" key="1">
    <citation type="submission" date="2021-09" db="EMBL/GenBank/DDBJ databases">
        <authorList>
            <consortium name="AG Swart"/>
            <person name="Singh M."/>
            <person name="Singh A."/>
            <person name="Seah K."/>
            <person name="Emmerich C."/>
        </authorList>
    </citation>
    <scope>NUCLEOTIDE SEQUENCE</scope>
    <source>
        <strain evidence="5">ATCC30299</strain>
    </source>
</reference>
<dbReference type="GO" id="GO:0007030">
    <property type="term" value="P:Golgi organization"/>
    <property type="evidence" value="ECO:0007669"/>
    <property type="project" value="TreeGrafter"/>
</dbReference>
<gene>
    <name evidence="5" type="ORF">BSTOLATCC_MIC40475</name>
</gene>
<name>A0AAU9JGK9_9CILI</name>
<dbReference type="GO" id="GO:0005794">
    <property type="term" value="C:Golgi apparatus"/>
    <property type="evidence" value="ECO:0007669"/>
    <property type="project" value="TreeGrafter"/>
</dbReference>
<keyword evidence="4" id="KW-0449">Lipoprotein</keyword>
<evidence type="ECO:0000313" key="5">
    <source>
        <dbReference type="EMBL" id="CAG9326034.1"/>
    </source>
</evidence>
<dbReference type="Proteomes" id="UP001162131">
    <property type="component" value="Unassembled WGS sequence"/>
</dbReference>
<dbReference type="AlphaFoldDB" id="A0AAU9JGK9"/>
<comment type="caution">
    <text evidence="5">The sequence shown here is derived from an EMBL/GenBank/DDBJ whole genome shotgun (WGS) entry which is preliminary data.</text>
</comment>
<organism evidence="5 6">
    <name type="scientific">Blepharisma stoltei</name>
    <dbReference type="NCBI Taxonomy" id="1481888"/>
    <lineage>
        <taxon>Eukaryota</taxon>
        <taxon>Sar</taxon>
        <taxon>Alveolata</taxon>
        <taxon>Ciliophora</taxon>
        <taxon>Postciliodesmatophora</taxon>
        <taxon>Heterotrichea</taxon>
        <taxon>Heterotrichida</taxon>
        <taxon>Blepharismidae</taxon>
        <taxon>Blepharisma</taxon>
    </lineage>
</organism>
<proteinExistence type="inferred from homology"/>
<accession>A0AAU9JGK9</accession>